<accession>A0A8R1I1N4</accession>
<evidence type="ECO:0000313" key="2">
    <source>
        <dbReference type="EnsemblMetazoa" id="CJA14455.1"/>
    </source>
</evidence>
<dbReference type="EnsemblMetazoa" id="CJA14455.1">
    <property type="protein sequence ID" value="CJA14455.1"/>
    <property type="gene ID" value="WBGene00133659"/>
</dbReference>
<evidence type="ECO:0000313" key="3">
    <source>
        <dbReference type="Proteomes" id="UP000005237"/>
    </source>
</evidence>
<dbReference type="Proteomes" id="UP000005237">
    <property type="component" value="Unassembled WGS sequence"/>
</dbReference>
<name>A0A8R1I1N4_CAEJA</name>
<protein>
    <submittedName>
        <fullName evidence="2">Uncharacterized protein</fullName>
    </submittedName>
</protein>
<reference evidence="3" key="1">
    <citation type="submission" date="2010-08" db="EMBL/GenBank/DDBJ databases">
        <authorList>
            <consortium name="Caenorhabditis japonica Sequencing Consortium"/>
            <person name="Wilson R.K."/>
        </authorList>
    </citation>
    <scope>NUCLEOTIDE SEQUENCE [LARGE SCALE GENOMIC DNA]</scope>
    <source>
        <strain evidence="3">DF5081</strain>
    </source>
</reference>
<proteinExistence type="predicted"/>
<organism evidence="2 3">
    <name type="scientific">Caenorhabditis japonica</name>
    <dbReference type="NCBI Taxonomy" id="281687"/>
    <lineage>
        <taxon>Eukaryota</taxon>
        <taxon>Metazoa</taxon>
        <taxon>Ecdysozoa</taxon>
        <taxon>Nematoda</taxon>
        <taxon>Chromadorea</taxon>
        <taxon>Rhabditida</taxon>
        <taxon>Rhabditina</taxon>
        <taxon>Rhabditomorpha</taxon>
        <taxon>Rhabditoidea</taxon>
        <taxon>Rhabditidae</taxon>
        <taxon>Peloderinae</taxon>
        <taxon>Caenorhabditis</taxon>
    </lineage>
</organism>
<feature type="transmembrane region" description="Helical" evidence="1">
    <location>
        <begin position="53"/>
        <end position="72"/>
    </location>
</feature>
<reference evidence="2" key="2">
    <citation type="submission" date="2022-06" db="UniProtKB">
        <authorList>
            <consortium name="EnsemblMetazoa"/>
        </authorList>
    </citation>
    <scope>IDENTIFICATION</scope>
    <source>
        <strain evidence="2">DF5081</strain>
    </source>
</reference>
<dbReference type="AlphaFoldDB" id="A0A8R1I1N4"/>
<evidence type="ECO:0000256" key="1">
    <source>
        <dbReference type="SAM" id="Phobius"/>
    </source>
</evidence>
<keyword evidence="3" id="KW-1185">Reference proteome</keyword>
<keyword evidence="1" id="KW-0812">Transmembrane</keyword>
<keyword evidence="1" id="KW-1133">Transmembrane helix</keyword>
<sequence length="98" mass="11565">MKTIISRLQLHIWPRCRRENVRKVPTTPYCSCPSSRPRVFFINKKLVTLFSPYYMYCIVYCTCIVTDWNMLVSPTMVCSLKGKYKQQATTNGRKETED</sequence>
<keyword evidence="1" id="KW-0472">Membrane</keyword>